<dbReference type="AlphaFoldDB" id="A0A834L1D2"/>
<organism evidence="5 6">
    <name type="scientific">Oryzias melastigma</name>
    <name type="common">Marine medaka</name>
    <dbReference type="NCBI Taxonomy" id="30732"/>
    <lineage>
        <taxon>Eukaryota</taxon>
        <taxon>Metazoa</taxon>
        <taxon>Chordata</taxon>
        <taxon>Craniata</taxon>
        <taxon>Vertebrata</taxon>
        <taxon>Euteleostomi</taxon>
        <taxon>Actinopterygii</taxon>
        <taxon>Neopterygii</taxon>
        <taxon>Teleostei</taxon>
        <taxon>Neoteleostei</taxon>
        <taxon>Acanthomorphata</taxon>
        <taxon>Ovalentaria</taxon>
        <taxon>Atherinomorphae</taxon>
        <taxon>Beloniformes</taxon>
        <taxon>Adrianichthyidae</taxon>
        <taxon>Oryziinae</taxon>
        <taxon>Oryzias</taxon>
    </lineage>
</organism>
<protein>
    <recommendedName>
        <fullName evidence="4">HECT domain-containing protein</fullName>
    </recommendedName>
</protein>
<dbReference type="PROSITE" id="PS50237">
    <property type="entry name" value="HECT"/>
    <property type="match status" value="1"/>
</dbReference>
<keyword evidence="2 3" id="KW-0833">Ubl conjugation pathway</keyword>
<dbReference type="Pfam" id="PF00632">
    <property type="entry name" value="HECT"/>
    <property type="match status" value="1"/>
</dbReference>
<feature type="active site" description="Glycyl thioester intermediate" evidence="3">
    <location>
        <position position="151"/>
    </location>
</feature>
<dbReference type="InterPro" id="IPR035983">
    <property type="entry name" value="Hect_E3_ubiquitin_ligase"/>
</dbReference>
<dbReference type="Gene3D" id="3.30.2410.10">
    <property type="entry name" value="Hect, E3 ligase catalytic domain"/>
    <property type="match status" value="1"/>
</dbReference>
<feature type="domain" description="HECT" evidence="4">
    <location>
        <begin position="105"/>
        <end position="185"/>
    </location>
</feature>
<evidence type="ECO:0000256" key="2">
    <source>
        <dbReference type="ARBA" id="ARBA00022786"/>
    </source>
</evidence>
<dbReference type="GO" id="GO:0004842">
    <property type="term" value="F:ubiquitin-protein transferase activity"/>
    <property type="evidence" value="ECO:0007669"/>
    <property type="project" value="InterPro"/>
</dbReference>
<keyword evidence="1" id="KW-0808">Transferase</keyword>
<accession>A0A834L1D2</accession>
<evidence type="ECO:0000313" key="6">
    <source>
        <dbReference type="Proteomes" id="UP000646548"/>
    </source>
</evidence>
<dbReference type="EMBL" id="WKFB01000030">
    <property type="protein sequence ID" value="KAF6738325.1"/>
    <property type="molecule type" value="Genomic_DNA"/>
</dbReference>
<dbReference type="Proteomes" id="UP000646548">
    <property type="component" value="Unassembled WGS sequence"/>
</dbReference>
<gene>
    <name evidence="5" type="ORF">FQA47_007861</name>
</gene>
<dbReference type="SUPFAM" id="SSF56204">
    <property type="entry name" value="Hect, E3 ligase catalytic domain"/>
    <property type="match status" value="1"/>
</dbReference>
<evidence type="ECO:0000259" key="4">
    <source>
        <dbReference type="PROSITE" id="PS50237"/>
    </source>
</evidence>
<evidence type="ECO:0000256" key="1">
    <source>
        <dbReference type="ARBA" id="ARBA00022679"/>
    </source>
</evidence>
<evidence type="ECO:0000313" key="5">
    <source>
        <dbReference type="EMBL" id="KAF6738325.1"/>
    </source>
</evidence>
<name>A0A834L1D2_ORYME</name>
<evidence type="ECO:0000256" key="3">
    <source>
        <dbReference type="PROSITE-ProRule" id="PRU00104"/>
    </source>
</evidence>
<reference evidence="5" key="1">
    <citation type="journal article" name="BMC Genomics">
        <title>Long-read sequencing and de novo genome assembly of marine medaka (Oryzias melastigma).</title>
        <authorList>
            <person name="Liang P."/>
            <person name="Saqib H.S.A."/>
            <person name="Ni X."/>
            <person name="Shen Y."/>
        </authorList>
    </citation>
    <scope>NUCLEOTIDE SEQUENCE</scope>
    <source>
        <strain evidence="5">Bigg-433</strain>
    </source>
</reference>
<sequence>MFKTTIEENFPQLKDTGGFELLRISGSTRTRNLGLIPCPDNGYTVGYIRSPICGIGQATIYIRPLQKSIPVDDSILERIVWPAKELDDDDDEECSLEDQCRVAGFLRSFIENASCEQRKALLKFWTGWEVLPGEMSVEVVNSQSFPKSSTCFEVLRIPARYQNYESFFVDMQACLASINTGFGLV</sequence>
<dbReference type="InterPro" id="IPR000569">
    <property type="entry name" value="HECT_dom"/>
</dbReference>
<comment type="caution">
    <text evidence="5">The sequence shown here is derived from an EMBL/GenBank/DDBJ whole genome shotgun (WGS) entry which is preliminary data.</text>
</comment>
<proteinExistence type="predicted"/>